<feature type="chain" id="PRO_5039585670" evidence="2">
    <location>
        <begin position="23"/>
        <end position="216"/>
    </location>
</feature>
<reference evidence="3 4" key="1">
    <citation type="submission" date="2020-08" db="EMBL/GenBank/DDBJ databases">
        <title>Sequencing the genomes of 1000 actinobacteria strains.</title>
        <authorList>
            <person name="Klenk H.-P."/>
        </authorList>
    </citation>
    <scope>NUCLEOTIDE SEQUENCE [LARGE SCALE GENOMIC DNA]</scope>
    <source>
        <strain evidence="3 4">DSM 24823</strain>
    </source>
</reference>
<keyword evidence="2" id="KW-0732">Signal</keyword>
<proteinExistence type="predicted"/>
<organism evidence="3 4">
    <name type="scientific">Microbacterium ginsengiterrae</name>
    <dbReference type="NCBI Taxonomy" id="546115"/>
    <lineage>
        <taxon>Bacteria</taxon>
        <taxon>Bacillati</taxon>
        <taxon>Actinomycetota</taxon>
        <taxon>Actinomycetes</taxon>
        <taxon>Micrococcales</taxon>
        <taxon>Microbacteriaceae</taxon>
        <taxon>Microbacterium</taxon>
    </lineage>
</organism>
<keyword evidence="4" id="KW-1185">Reference proteome</keyword>
<evidence type="ECO:0000256" key="2">
    <source>
        <dbReference type="SAM" id="SignalP"/>
    </source>
</evidence>
<dbReference type="PROSITE" id="PS51257">
    <property type="entry name" value="PROKAR_LIPOPROTEIN"/>
    <property type="match status" value="1"/>
</dbReference>
<feature type="signal peptide" evidence="2">
    <location>
        <begin position="1"/>
        <end position="22"/>
    </location>
</feature>
<sequence>MSRLRVLRISAAALLGGMLALAGCAASPGSAPPSSSDAPAGQSLGSLAPAPPEAEVVGEGTVIDVDGTVEVCLGPVAESYPPQCSGLPLRGWAWDDADGAESSGSVRWGQYALTGTYDGSALTLTGAPVPLALYDPPARTDPTGGEPGSTPESELTVIQDELPDRLGSTGYLASYPDDGRVWVDVLWDDGTLQRAADDDYGVGVVIVRSALRPAAL</sequence>
<feature type="compositionally biased region" description="Low complexity" evidence="1">
    <location>
        <begin position="26"/>
        <end position="43"/>
    </location>
</feature>
<dbReference type="AlphaFoldDB" id="A0A7W9CF74"/>
<evidence type="ECO:0000256" key="1">
    <source>
        <dbReference type="SAM" id="MobiDB-lite"/>
    </source>
</evidence>
<accession>A0A7W9CF74</accession>
<name>A0A7W9CF74_9MICO</name>
<comment type="caution">
    <text evidence="3">The sequence shown here is derived from an EMBL/GenBank/DDBJ whole genome shotgun (WGS) entry which is preliminary data.</text>
</comment>
<protein>
    <submittedName>
        <fullName evidence="3">Uncharacterized protein</fullName>
    </submittedName>
</protein>
<dbReference type="Proteomes" id="UP000517712">
    <property type="component" value="Unassembled WGS sequence"/>
</dbReference>
<gene>
    <name evidence="3" type="ORF">HD600_002860</name>
</gene>
<dbReference type="RefSeq" id="WP_184284472.1">
    <property type="nucleotide sequence ID" value="NZ_BAAAPG010000001.1"/>
</dbReference>
<evidence type="ECO:0000313" key="4">
    <source>
        <dbReference type="Proteomes" id="UP000517712"/>
    </source>
</evidence>
<feature type="region of interest" description="Disordered" evidence="1">
    <location>
        <begin position="26"/>
        <end position="53"/>
    </location>
</feature>
<dbReference type="EMBL" id="JACHMU010000001">
    <property type="protein sequence ID" value="MBB5744363.1"/>
    <property type="molecule type" value="Genomic_DNA"/>
</dbReference>
<evidence type="ECO:0000313" key="3">
    <source>
        <dbReference type="EMBL" id="MBB5744363.1"/>
    </source>
</evidence>